<dbReference type="OrthoDB" id="3437384at2759"/>
<protein>
    <submittedName>
        <fullName evidence="2">Uncharacterized protein</fullName>
    </submittedName>
</protein>
<feature type="region of interest" description="Disordered" evidence="1">
    <location>
        <begin position="75"/>
        <end position="174"/>
    </location>
</feature>
<dbReference type="EMBL" id="NJEU01000125">
    <property type="protein sequence ID" value="PHH81371.1"/>
    <property type="molecule type" value="Genomic_DNA"/>
</dbReference>
<feature type="compositionally biased region" description="Acidic residues" evidence="1">
    <location>
        <begin position="43"/>
        <end position="52"/>
    </location>
</feature>
<feature type="compositionally biased region" description="Basic and acidic residues" evidence="1">
    <location>
        <begin position="459"/>
        <end position="470"/>
    </location>
</feature>
<accession>A0A2C5ZPX3</accession>
<feature type="region of interest" description="Disordered" evidence="1">
    <location>
        <begin position="43"/>
        <end position="62"/>
    </location>
</feature>
<sequence length="570" mass="61579">MTNVAGLDIQLTGLPGSRMLLEALPTAPGSLSPPAKTARLVDDGLDFDDQDNDSLSPKPSTGTLDVVRIKLTKRLPQDTETKRQSRTAAGHSEEELARRAELRRIRQKRIKDELTNEGANDTSSNRSHRSTRYLSPLIDLGQPGSGPRDTIEFSVDGGASVPEPRPESSPTTCHHRCKHIKACTPFSSSADLDNQDQENAPVPTVLSSKVTEYTRHSTAVEKMPGSQGVHEVRASSNIWDDHSALGVWLVAQGMRSRESSPVRVAHGDSEAMRGHDNVSPLIQSSASTDKVIQDVTPSQQENGAVALASSSAAHGVDGNDVSPTLTVLATRLPRLETHSESHESASTVKFPVDNTSSNYPSVLPSFQPSPADSTINNFSLTPQDIESLELSPFTWYGGFSIVRDFGRSEGCSSYATAQDDTPDALSDNVAAPSSRVQNLRAEPAKTSVVNSNESNSSHHQVESRSVDHEPSQTLPVRQPSTPVYSRFTEDLAKAATLSPGRVSLVNKIQSSIVRFSRAASYGFGSFEGRSNNDAKIHIFRCGENVYSSLLDQALDRKAESVVSIYLALIF</sequence>
<evidence type="ECO:0000256" key="1">
    <source>
        <dbReference type="SAM" id="MobiDB-lite"/>
    </source>
</evidence>
<dbReference type="AlphaFoldDB" id="A0A2C5ZPX3"/>
<feature type="compositionally biased region" description="Low complexity" evidence="1">
    <location>
        <begin position="447"/>
        <end position="458"/>
    </location>
</feature>
<evidence type="ECO:0000313" key="2">
    <source>
        <dbReference type="EMBL" id="PHH81371.1"/>
    </source>
</evidence>
<comment type="caution">
    <text evidence="2">The sequence shown here is derived from an EMBL/GenBank/DDBJ whole genome shotgun (WGS) entry which is preliminary data.</text>
</comment>
<feature type="region of interest" description="Disordered" evidence="1">
    <location>
        <begin position="411"/>
        <end position="480"/>
    </location>
</feature>
<feature type="compositionally biased region" description="Polar residues" evidence="1">
    <location>
        <begin position="471"/>
        <end position="480"/>
    </location>
</feature>
<evidence type="ECO:0000313" key="3">
    <source>
        <dbReference type="Proteomes" id="UP000224854"/>
    </source>
</evidence>
<feature type="compositionally biased region" description="Basic and acidic residues" evidence="1">
    <location>
        <begin position="91"/>
        <end position="114"/>
    </location>
</feature>
<gene>
    <name evidence="2" type="ORF">CDD82_941</name>
</gene>
<keyword evidence="3" id="KW-1185">Reference proteome</keyword>
<reference evidence="2 3" key="1">
    <citation type="submission" date="2017-06" db="EMBL/GenBank/DDBJ databases">
        <title>Ant-infecting Ophiocordyceps genomes reveal a high diversity of potential behavioral manipulation genes and a possible major role for enterotoxins.</title>
        <authorList>
            <person name="De Bekker C."/>
            <person name="Evans H.C."/>
            <person name="Brachmann A."/>
            <person name="Hughes D.P."/>
        </authorList>
    </citation>
    <scope>NUCLEOTIDE SEQUENCE [LARGE SCALE GENOMIC DNA]</scope>
    <source>
        <strain evidence="2 3">1348a</strain>
    </source>
</reference>
<proteinExistence type="predicted"/>
<name>A0A2C5ZPX3_9HYPO</name>
<organism evidence="2 3">
    <name type="scientific">Ophiocordyceps australis</name>
    <dbReference type="NCBI Taxonomy" id="1399860"/>
    <lineage>
        <taxon>Eukaryota</taxon>
        <taxon>Fungi</taxon>
        <taxon>Dikarya</taxon>
        <taxon>Ascomycota</taxon>
        <taxon>Pezizomycotina</taxon>
        <taxon>Sordariomycetes</taxon>
        <taxon>Hypocreomycetidae</taxon>
        <taxon>Hypocreales</taxon>
        <taxon>Ophiocordycipitaceae</taxon>
        <taxon>Ophiocordyceps</taxon>
    </lineage>
</organism>
<dbReference type="Proteomes" id="UP000224854">
    <property type="component" value="Unassembled WGS sequence"/>
</dbReference>